<comment type="similarity">
    <text evidence="1 7">Belongs to the universal ribosomal protein uL18 family.</text>
</comment>
<accession>A0ABT4ULQ4</accession>
<keyword evidence="3 7" id="KW-0694">RNA-binding</keyword>
<evidence type="ECO:0000256" key="6">
    <source>
        <dbReference type="ARBA" id="ARBA00035197"/>
    </source>
</evidence>
<evidence type="ECO:0000256" key="7">
    <source>
        <dbReference type="HAMAP-Rule" id="MF_01337"/>
    </source>
</evidence>
<keyword evidence="2 7" id="KW-0699">rRNA-binding</keyword>
<sequence length="117" mass="12855">MANILTKNEKRRFRIRKVVKGVAIRPRLSVFRSNSDIYAQLIDDTKGLTLASASSRDKDINAQKGTKIEKSKLVGNAIARKAAELGITSIVFDRGGKLYHGRIKALAEGAREGGLQF</sequence>
<comment type="caution">
    <text evidence="8">The sequence shown here is derived from an EMBL/GenBank/DDBJ whole genome shotgun (WGS) entry which is preliminary data.</text>
</comment>
<evidence type="ECO:0000256" key="4">
    <source>
        <dbReference type="ARBA" id="ARBA00022980"/>
    </source>
</evidence>
<dbReference type="PANTHER" id="PTHR12899:SF3">
    <property type="entry name" value="LARGE RIBOSOMAL SUBUNIT PROTEIN UL18M"/>
    <property type="match status" value="1"/>
</dbReference>
<dbReference type="CDD" id="cd00432">
    <property type="entry name" value="Ribosomal_L18_L5e"/>
    <property type="match status" value="1"/>
</dbReference>
<dbReference type="GO" id="GO:0005840">
    <property type="term" value="C:ribosome"/>
    <property type="evidence" value="ECO:0007669"/>
    <property type="project" value="UniProtKB-KW"/>
</dbReference>
<dbReference type="HAMAP" id="MF_01337_B">
    <property type="entry name" value="Ribosomal_uL18_B"/>
    <property type="match status" value="1"/>
</dbReference>
<comment type="subunit">
    <text evidence="7">Part of the 50S ribosomal subunit; part of the 5S rRNA/L5/L18/L25 subcomplex. Contacts the 5S and 23S rRNAs.</text>
</comment>
<dbReference type="InterPro" id="IPR057268">
    <property type="entry name" value="Ribosomal_L18"/>
</dbReference>
<keyword evidence="9" id="KW-1185">Reference proteome</keyword>
<dbReference type="InterPro" id="IPR005484">
    <property type="entry name" value="Ribosomal_uL18_bac/plant/anim"/>
</dbReference>
<dbReference type="PANTHER" id="PTHR12899">
    <property type="entry name" value="39S RIBOSOMAL PROTEIN L18, MITOCHONDRIAL"/>
    <property type="match status" value="1"/>
</dbReference>
<evidence type="ECO:0000256" key="3">
    <source>
        <dbReference type="ARBA" id="ARBA00022884"/>
    </source>
</evidence>
<name>A0ABT4ULQ4_9BACT</name>
<dbReference type="Pfam" id="PF00861">
    <property type="entry name" value="Ribosomal_L18p"/>
    <property type="match status" value="1"/>
</dbReference>
<dbReference type="Gene3D" id="3.30.420.100">
    <property type="match status" value="1"/>
</dbReference>
<evidence type="ECO:0000313" key="9">
    <source>
        <dbReference type="Proteomes" id="UP001210231"/>
    </source>
</evidence>
<proteinExistence type="inferred from homology"/>
<organism evidence="8 9">
    <name type="scientific">Polluticaenibacter yanchengensis</name>
    <dbReference type="NCBI Taxonomy" id="3014562"/>
    <lineage>
        <taxon>Bacteria</taxon>
        <taxon>Pseudomonadati</taxon>
        <taxon>Bacteroidota</taxon>
        <taxon>Chitinophagia</taxon>
        <taxon>Chitinophagales</taxon>
        <taxon>Chitinophagaceae</taxon>
        <taxon>Polluticaenibacter</taxon>
    </lineage>
</organism>
<dbReference type="NCBIfam" id="TIGR00060">
    <property type="entry name" value="L18_bact"/>
    <property type="match status" value="1"/>
</dbReference>
<evidence type="ECO:0000313" key="8">
    <source>
        <dbReference type="EMBL" id="MDA3615140.1"/>
    </source>
</evidence>
<keyword evidence="5 7" id="KW-0687">Ribonucleoprotein</keyword>
<protein>
    <recommendedName>
        <fullName evidence="6 7">Large ribosomal subunit protein uL18</fullName>
    </recommendedName>
</protein>
<dbReference type="InterPro" id="IPR004389">
    <property type="entry name" value="Ribosomal_uL18_bac-type"/>
</dbReference>
<gene>
    <name evidence="7 8" type="primary">rplR</name>
    <name evidence="8" type="ORF">O3P16_10000</name>
</gene>
<dbReference type="RefSeq" id="WP_407031464.1">
    <property type="nucleotide sequence ID" value="NZ_JAQGEF010000010.1"/>
</dbReference>
<keyword evidence="4 7" id="KW-0689">Ribosomal protein</keyword>
<dbReference type="EMBL" id="JAQGEF010000010">
    <property type="protein sequence ID" value="MDA3615140.1"/>
    <property type="molecule type" value="Genomic_DNA"/>
</dbReference>
<reference evidence="8 9" key="1">
    <citation type="submission" date="2022-12" db="EMBL/GenBank/DDBJ databases">
        <title>Chitinophagaceae gen. sp. nov., a new member of the family Chitinophagaceae, isolated from soil in a chemical factory.</title>
        <authorList>
            <person name="Ke Z."/>
        </authorList>
    </citation>
    <scope>NUCLEOTIDE SEQUENCE [LARGE SCALE GENOMIC DNA]</scope>
    <source>
        <strain evidence="8 9">LY-5</strain>
    </source>
</reference>
<evidence type="ECO:0000256" key="1">
    <source>
        <dbReference type="ARBA" id="ARBA00007116"/>
    </source>
</evidence>
<evidence type="ECO:0000256" key="5">
    <source>
        <dbReference type="ARBA" id="ARBA00023274"/>
    </source>
</evidence>
<dbReference type="SUPFAM" id="SSF53137">
    <property type="entry name" value="Translational machinery components"/>
    <property type="match status" value="1"/>
</dbReference>
<dbReference type="Proteomes" id="UP001210231">
    <property type="component" value="Unassembled WGS sequence"/>
</dbReference>
<comment type="function">
    <text evidence="7">This is one of the proteins that bind and probably mediate the attachment of the 5S RNA into the large ribosomal subunit, where it forms part of the central protuberance.</text>
</comment>
<evidence type="ECO:0000256" key="2">
    <source>
        <dbReference type="ARBA" id="ARBA00022730"/>
    </source>
</evidence>